<dbReference type="RefSeq" id="WP_003334408.1">
    <property type="nucleotide sequence ID" value="NZ_CP007806.1"/>
</dbReference>
<evidence type="ECO:0000313" key="2">
    <source>
        <dbReference type="Proteomes" id="UP000005850"/>
    </source>
</evidence>
<reference evidence="1 2" key="1">
    <citation type="journal article" date="2011" name="J. Bacteriol.">
        <title>Genome sequence of Brevibacillus laterosporus LMG 15441, a pathogen of invertebrates.</title>
        <authorList>
            <person name="Djukic M."/>
            <person name="Poehlein A."/>
            <person name="Thurmer A."/>
            <person name="Daniel R."/>
        </authorList>
    </citation>
    <scope>NUCLEOTIDE SEQUENCE [LARGE SCALE GENOMIC DNA]</scope>
    <source>
        <strain evidence="1 2">LMG 15441</strain>
    </source>
</reference>
<keyword evidence="2" id="KW-1185">Reference proteome</keyword>
<sequence>MQYVRVPVMEENELYYFELDDRRVAYRQIVVTDNDHYTVSTRPDFKLSEIEIEYADNEVIDKAEFERLWDFVLEPYKEEWDQIKSEYSIGQEIMGVIEMFYPQGIIIRVNDSVYAVTEYEAVKSQVKPEYLYPGYRISGVINGYDDKNFWLVLAACSMKGERISSSTP</sequence>
<gene>
    <name evidence="1" type="ORF">BRLA_c042880</name>
</gene>
<dbReference type="eggNOG" id="COG0539">
    <property type="taxonomic scope" value="Bacteria"/>
</dbReference>
<accession>A0A075RBG2</accession>
<proteinExistence type="predicted"/>
<organism evidence="1 2">
    <name type="scientific">Brevibacillus laterosporus LMG 15441</name>
    <dbReference type="NCBI Taxonomy" id="1042163"/>
    <lineage>
        <taxon>Bacteria</taxon>
        <taxon>Bacillati</taxon>
        <taxon>Bacillota</taxon>
        <taxon>Bacilli</taxon>
        <taxon>Bacillales</taxon>
        <taxon>Paenibacillaceae</taxon>
        <taxon>Brevibacillus</taxon>
    </lineage>
</organism>
<dbReference type="HOGENOM" id="CLU_129768_0_0_9"/>
<name>A0A075RBG2_BRELA</name>
<dbReference type="STRING" id="1042163.BRLA_c042880"/>
<dbReference type="KEGG" id="blr:BRLA_c042880"/>
<dbReference type="Proteomes" id="UP000005850">
    <property type="component" value="Chromosome"/>
</dbReference>
<evidence type="ECO:0008006" key="3">
    <source>
        <dbReference type="Google" id="ProtNLM"/>
    </source>
</evidence>
<protein>
    <recommendedName>
        <fullName evidence="3">S1 motif domain-containing protein</fullName>
    </recommendedName>
</protein>
<dbReference type="EMBL" id="CP007806">
    <property type="protein sequence ID" value="AIG28563.1"/>
    <property type="molecule type" value="Genomic_DNA"/>
</dbReference>
<evidence type="ECO:0000313" key="1">
    <source>
        <dbReference type="EMBL" id="AIG28563.1"/>
    </source>
</evidence>
<dbReference type="AlphaFoldDB" id="A0A075RBG2"/>